<dbReference type="RefSeq" id="XP_682288.1">
    <property type="nucleotide sequence ID" value="XM_677196.1"/>
</dbReference>
<dbReference type="VEuPathDB" id="FungiDB:AN9019"/>
<proteinExistence type="predicted"/>
<dbReference type="Proteomes" id="UP000000560">
    <property type="component" value="Chromosome VII"/>
</dbReference>
<evidence type="ECO:0000313" key="2">
    <source>
        <dbReference type="Proteomes" id="UP000000560"/>
    </source>
</evidence>
<evidence type="ECO:0000313" key="1">
    <source>
        <dbReference type="EMBL" id="CBF84449.1"/>
    </source>
</evidence>
<dbReference type="GeneID" id="2868279"/>
<protein>
    <submittedName>
        <fullName evidence="1">Uncharacterized protein</fullName>
    </submittedName>
</protein>
<gene>
    <name evidence="1" type="ORF">ANIA_09019</name>
</gene>
<dbReference type="STRING" id="227321.Q5ARR1"/>
<dbReference type="OrthoDB" id="4227485at2759"/>
<reference evidence="2" key="1">
    <citation type="journal article" date="2005" name="Nature">
        <title>Sequencing of Aspergillus nidulans and comparative analysis with A. fumigatus and A. oryzae.</title>
        <authorList>
            <person name="Galagan J.E."/>
            <person name="Calvo S.E."/>
            <person name="Cuomo C."/>
            <person name="Ma L.J."/>
            <person name="Wortman J.R."/>
            <person name="Batzoglou S."/>
            <person name="Lee S.I."/>
            <person name="Basturkmen M."/>
            <person name="Spevak C.C."/>
            <person name="Clutterbuck J."/>
            <person name="Kapitonov V."/>
            <person name="Jurka J."/>
            <person name="Scazzocchio C."/>
            <person name="Farman M."/>
            <person name="Butler J."/>
            <person name="Purcell S."/>
            <person name="Harris S."/>
            <person name="Braus G.H."/>
            <person name="Draht O."/>
            <person name="Busch S."/>
            <person name="D'Enfert C."/>
            <person name="Bouchier C."/>
            <person name="Goldman G.H."/>
            <person name="Bell-Pedersen D."/>
            <person name="Griffiths-Jones S."/>
            <person name="Doonan J.H."/>
            <person name="Yu J."/>
            <person name="Vienken K."/>
            <person name="Pain A."/>
            <person name="Freitag M."/>
            <person name="Selker E.U."/>
            <person name="Archer D.B."/>
            <person name="Penalva M.A."/>
            <person name="Oakley B.R."/>
            <person name="Momany M."/>
            <person name="Tanaka T."/>
            <person name="Kumagai T."/>
            <person name="Asai K."/>
            <person name="Machida M."/>
            <person name="Nierman W.C."/>
            <person name="Denning D.W."/>
            <person name="Caddick M."/>
            <person name="Hynes M."/>
            <person name="Paoletti M."/>
            <person name="Fischer R."/>
            <person name="Miller B."/>
            <person name="Dyer P."/>
            <person name="Sachs M.S."/>
            <person name="Osmani S.A."/>
            <person name="Birren B.W."/>
        </authorList>
    </citation>
    <scope>NUCLEOTIDE SEQUENCE [LARGE SCALE GENOMIC DNA]</scope>
    <source>
        <strain evidence="2">FGSC A4 / ATCC 38163 / CBS 112.46 / NRRL 194 / M139</strain>
    </source>
</reference>
<dbReference type="KEGG" id="ani:ANIA_09019"/>
<accession>Q5ARR1</accession>
<keyword evidence="2" id="KW-1185">Reference proteome</keyword>
<organism evidence="1 2">
    <name type="scientific">Emericella nidulans (strain FGSC A4 / ATCC 38163 / CBS 112.46 / NRRL 194 / M139)</name>
    <name type="common">Aspergillus nidulans</name>
    <dbReference type="NCBI Taxonomy" id="227321"/>
    <lineage>
        <taxon>Eukaryota</taxon>
        <taxon>Fungi</taxon>
        <taxon>Dikarya</taxon>
        <taxon>Ascomycota</taxon>
        <taxon>Pezizomycotina</taxon>
        <taxon>Eurotiomycetes</taxon>
        <taxon>Eurotiomycetidae</taxon>
        <taxon>Eurotiales</taxon>
        <taxon>Aspergillaceae</taxon>
        <taxon>Aspergillus</taxon>
        <taxon>Aspergillus subgen. Nidulantes</taxon>
    </lineage>
</organism>
<name>Q5ARR1_EMENI</name>
<reference evidence="2" key="2">
    <citation type="journal article" date="2009" name="Fungal Genet. Biol.">
        <title>The 2008 update of the Aspergillus nidulans genome annotation: a community effort.</title>
        <authorList>
            <person name="Wortman J.R."/>
            <person name="Gilsenan J.M."/>
            <person name="Joardar V."/>
            <person name="Deegan J."/>
            <person name="Clutterbuck J."/>
            <person name="Andersen M.R."/>
            <person name="Archer D."/>
            <person name="Bencina M."/>
            <person name="Braus G."/>
            <person name="Coutinho P."/>
            <person name="von Dohren H."/>
            <person name="Doonan J."/>
            <person name="Driessen A.J."/>
            <person name="Durek P."/>
            <person name="Espeso E."/>
            <person name="Fekete E."/>
            <person name="Flipphi M."/>
            <person name="Estrada C.G."/>
            <person name="Geysens S."/>
            <person name="Goldman G."/>
            <person name="de Groot P.W."/>
            <person name="Hansen K."/>
            <person name="Harris S.D."/>
            <person name="Heinekamp T."/>
            <person name="Helmstaedt K."/>
            <person name="Henrissat B."/>
            <person name="Hofmann G."/>
            <person name="Homan T."/>
            <person name="Horio T."/>
            <person name="Horiuchi H."/>
            <person name="James S."/>
            <person name="Jones M."/>
            <person name="Karaffa L."/>
            <person name="Karanyi Z."/>
            <person name="Kato M."/>
            <person name="Keller N."/>
            <person name="Kelly D.E."/>
            <person name="Kiel J.A."/>
            <person name="Kim J.M."/>
            <person name="van der Klei I.J."/>
            <person name="Klis F.M."/>
            <person name="Kovalchuk A."/>
            <person name="Krasevec N."/>
            <person name="Kubicek C.P."/>
            <person name="Liu B."/>
            <person name="Maccabe A."/>
            <person name="Meyer V."/>
            <person name="Mirabito P."/>
            <person name="Miskei M."/>
            <person name="Mos M."/>
            <person name="Mullins J."/>
            <person name="Nelson D.R."/>
            <person name="Nielsen J."/>
            <person name="Oakley B.R."/>
            <person name="Osmani S.A."/>
            <person name="Pakula T."/>
            <person name="Paszewski A."/>
            <person name="Paulsen I."/>
            <person name="Pilsyk S."/>
            <person name="Pocsi I."/>
            <person name="Punt P.J."/>
            <person name="Ram A.F."/>
            <person name="Ren Q."/>
            <person name="Robellet X."/>
            <person name="Robson G."/>
            <person name="Seiboth B."/>
            <person name="van Solingen P."/>
            <person name="Specht T."/>
            <person name="Sun J."/>
            <person name="Taheri-Talesh N."/>
            <person name="Takeshita N."/>
            <person name="Ussery D."/>
            <person name="vanKuyk P.A."/>
            <person name="Visser H."/>
            <person name="van de Vondervoort P.J."/>
            <person name="de Vries R.P."/>
            <person name="Walton J."/>
            <person name="Xiang X."/>
            <person name="Xiong Y."/>
            <person name="Zeng A.P."/>
            <person name="Brandt B.W."/>
            <person name="Cornell M.J."/>
            <person name="van den Hondel C.A."/>
            <person name="Visser J."/>
            <person name="Oliver S.G."/>
            <person name="Turner G."/>
        </authorList>
    </citation>
    <scope>GENOME REANNOTATION</scope>
    <source>
        <strain evidence="2">FGSC A4 / ATCC 38163 / CBS 112.46 / NRRL 194 / M139</strain>
    </source>
</reference>
<accession>C8VKY1</accession>
<dbReference type="HOGENOM" id="CLU_1185000_0_0_1"/>
<sequence>MDPHPSGNLDPPPPLAADFEDPSCNYPLERKHYLYGHRKIPEILRMWYQSSREVIIIFLFESRIYYKFNRAGGFNLRSTLQDLSREHIFLIINDFGIRVPDTHKAYDEALKERLLLVARRDNPGRRKDDVGQISVDKLRECFKLSQYEELGAPQAEWVCGRWGGESTIGLPKRCRTPIATAYSHRGEPKMRRRWLCTPGDAIGREIFKRMGKLSSSIVFLSRHQKRSQWPKNVD</sequence>
<dbReference type="EMBL" id="BN001307">
    <property type="protein sequence ID" value="CBF84449.1"/>
    <property type="molecule type" value="Genomic_DNA"/>
</dbReference>
<dbReference type="InParanoid" id="Q5ARR1"/>
<dbReference type="AlphaFoldDB" id="Q5ARR1"/>